<keyword evidence="1" id="KW-0812">Transmembrane</keyword>
<keyword evidence="3" id="KW-1185">Reference proteome</keyword>
<comment type="caution">
    <text evidence="2">The sequence shown here is derived from an EMBL/GenBank/DDBJ whole genome shotgun (WGS) entry which is preliminary data.</text>
</comment>
<organism evidence="2 3">
    <name type="scientific">Novosphingobium aquiterrae</name>
    <dbReference type="NCBI Taxonomy" id="624388"/>
    <lineage>
        <taxon>Bacteria</taxon>
        <taxon>Pseudomonadati</taxon>
        <taxon>Pseudomonadota</taxon>
        <taxon>Alphaproteobacteria</taxon>
        <taxon>Sphingomonadales</taxon>
        <taxon>Sphingomonadaceae</taxon>
        <taxon>Novosphingobium</taxon>
    </lineage>
</organism>
<evidence type="ECO:0000256" key="1">
    <source>
        <dbReference type="SAM" id="Phobius"/>
    </source>
</evidence>
<dbReference type="RefSeq" id="WP_379479909.1">
    <property type="nucleotide sequence ID" value="NZ_JBHLTL010000001.1"/>
</dbReference>
<reference evidence="2 3" key="1">
    <citation type="submission" date="2024-09" db="EMBL/GenBank/DDBJ databases">
        <authorList>
            <person name="Sun Q."/>
            <person name="Mori K."/>
        </authorList>
    </citation>
    <scope>NUCLEOTIDE SEQUENCE [LARGE SCALE GENOMIC DNA]</scope>
    <source>
        <strain evidence="2 3">NCAIM B.02537</strain>
    </source>
</reference>
<evidence type="ECO:0008006" key="4">
    <source>
        <dbReference type="Google" id="ProtNLM"/>
    </source>
</evidence>
<dbReference type="EMBL" id="JBHLTL010000001">
    <property type="protein sequence ID" value="MFC0588409.1"/>
    <property type="molecule type" value="Genomic_DNA"/>
</dbReference>
<evidence type="ECO:0000313" key="3">
    <source>
        <dbReference type="Proteomes" id="UP001589943"/>
    </source>
</evidence>
<evidence type="ECO:0000313" key="2">
    <source>
        <dbReference type="EMBL" id="MFC0588409.1"/>
    </source>
</evidence>
<proteinExistence type="predicted"/>
<dbReference type="Proteomes" id="UP001589943">
    <property type="component" value="Unassembled WGS sequence"/>
</dbReference>
<keyword evidence="1" id="KW-0472">Membrane</keyword>
<name>A0ABV6PF05_9SPHN</name>
<accession>A0ABV6PF05</accession>
<feature type="transmembrane region" description="Helical" evidence="1">
    <location>
        <begin position="22"/>
        <end position="42"/>
    </location>
</feature>
<gene>
    <name evidence="2" type="ORF">ACFFF7_03190</name>
</gene>
<sequence length="98" mass="10187">MAPQHYTPPNAREMRAYAVQRLQAGLFGLSAIVLIVGLANIIKDRARLNEDGLRPVAVASPEAATKANDPLADIGVVPSAMSNDAASATTAPPPRNGN</sequence>
<protein>
    <recommendedName>
        <fullName evidence="4">Energy transducer TonB</fullName>
    </recommendedName>
</protein>
<keyword evidence="1" id="KW-1133">Transmembrane helix</keyword>